<dbReference type="Gene3D" id="2.60.40.10">
    <property type="entry name" value="Immunoglobulins"/>
    <property type="match status" value="2"/>
</dbReference>
<feature type="compositionally biased region" description="Basic and acidic residues" evidence="11">
    <location>
        <begin position="146"/>
        <end position="209"/>
    </location>
</feature>
<dbReference type="NCBIfam" id="TIGR01168">
    <property type="entry name" value="YSIRK_signal"/>
    <property type="match status" value="1"/>
</dbReference>
<feature type="coiled-coil region" evidence="10">
    <location>
        <begin position="1017"/>
        <end position="1044"/>
    </location>
</feature>
<feature type="coiled-coil region" evidence="10">
    <location>
        <begin position="1860"/>
        <end position="1887"/>
    </location>
</feature>
<evidence type="ECO:0000256" key="7">
    <source>
        <dbReference type="ARBA" id="ARBA00023054"/>
    </source>
</evidence>
<comment type="caution">
    <text evidence="13">The sequence shown here is derived from an EMBL/GenBank/DDBJ whole genome shotgun (WGS) entry which is preliminary data.</text>
</comment>
<evidence type="ECO:0000256" key="8">
    <source>
        <dbReference type="ARBA" id="ARBA00023088"/>
    </source>
</evidence>
<dbReference type="PROSITE" id="PS50847">
    <property type="entry name" value="GRAM_POS_ANCHORING"/>
    <property type="match status" value="1"/>
</dbReference>
<dbReference type="EMBL" id="JBBWSC010000002">
    <property type="protein sequence ID" value="MEL0537763.1"/>
    <property type="molecule type" value="Genomic_DNA"/>
</dbReference>
<dbReference type="InterPro" id="IPR005877">
    <property type="entry name" value="YSIRK_signal_dom"/>
</dbReference>
<dbReference type="Gene3D" id="1.20.1270.70">
    <property type="entry name" value="Designed single chain three-helix bundle"/>
    <property type="match status" value="2"/>
</dbReference>
<evidence type="ECO:0000256" key="11">
    <source>
        <dbReference type="SAM" id="MobiDB-lite"/>
    </source>
</evidence>
<accession>A0ABU9EZU8</accession>
<keyword evidence="4" id="KW-0964">Secreted</keyword>
<dbReference type="SUPFAM" id="SSF49899">
    <property type="entry name" value="Concanavalin A-like lectins/glucanases"/>
    <property type="match status" value="1"/>
</dbReference>
<dbReference type="InterPro" id="IPR013320">
    <property type="entry name" value="ConA-like_dom_sf"/>
</dbReference>
<evidence type="ECO:0000256" key="5">
    <source>
        <dbReference type="ARBA" id="ARBA00022729"/>
    </source>
</evidence>
<dbReference type="Proteomes" id="UP001380601">
    <property type="component" value="Unassembled WGS sequence"/>
</dbReference>
<dbReference type="InterPro" id="IPR006644">
    <property type="entry name" value="Cadg"/>
</dbReference>
<evidence type="ECO:0000256" key="4">
    <source>
        <dbReference type="ARBA" id="ARBA00022525"/>
    </source>
</evidence>
<dbReference type="Pfam" id="PF05345">
    <property type="entry name" value="He_PIG"/>
    <property type="match status" value="2"/>
</dbReference>
<evidence type="ECO:0000256" key="10">
    <source>
        <dbReference type="SAM" id="Coils"/>
    </source>
</evidence>
<comment type="subcellular location">
    <subcellularLocation>
        <location evidence="2">Golgi apparatus</location>
    </subcellularLocation>
    <subcellularLocation>
        <location evidence="1">Secreted</location>
        <location evidence="1">Cell wall</location>
        <topology evidence="1">Peptidoglycan-anchor</topology>
    </subcellularLocation>
</comment>
<dbReference type="Pfam" id="PF04650">
    <property type="entry name" value="YSIRK_signal"/>
    <property type="match status" value="1"/>
</dbReference>
<evidence type="ECO:0000313" key="14">
    <source>
        <dbReference type="Proteomes" id="UP001380601"/>
    </source>
</evidence>
<dbReference type="RefSeq" id="WP_341611411.1">
    <property type="nucleotide sequence ID" value="NZ_JBBWSC010000002.1"/>
</dbReference>
<feature type="coiled-coil region" evidence="10">
    <location>
        <begin position="1091"/>
        <end position="1140"/>
    </location>
</feature>
<reference evidence="13 14" key="1">
    <citation type="submission" date="2024-04" db="EMBL/GenBank/DDBJ databases">
        <title>Staphylococcus debuckii a clinical isolate.</title>
        <authorList>
            <person name="Magnan C."/>
            <person name="Plumet L."/>
            <person name="Morsli M."/>
            <person name="Molle V."/>
            <person name="Lavigne J.-P."/>
        </authorList>
    </citation>
    <scope>NUCLEOTIDE SEQUENCE [LARGE SCALE GENOMIC DNA]</scope>
    <source>
        <strain evidence="13 14">NSD001</strain>
    </source>
</reference>
<protein>
    <recommendedName>
        <fullName evidence="9">Staphylococcus aureus surface protein A</fullName>
    </recommendedName>
</protein>
<keyword evidence="7 10" id="KW-0175">Coiled coil</keyword>
<dbReference type="Pfam" id="PF07554">
    <property type="entry name" value="FIVAR"/>
    <property type="match status" value="16"/>
</dbReference>
<dbReference type="Pfam" id="PF00746">
    <property type="entry name" value="Gram_pos_anchor"/>
    <property type="match status" value="1"/>
</dbReference>
<feature type="coiled-coil region" evidence="10">
    <location>
        <begin position="940"/>
        <end position="992"/>
    </location>
</feature>
<evidence type="ECO:0000256" key="2">
    <source>
        <dbReference type="ARBA" id="ARBA00004555"/>
    </source>
</evidence>
<proteinExistence type="predicted"/>
<dbReference type="Gene3D" id="1.20.1270.90">
    <property type="entry name" value="AF1782-like"/>
    <property type="match status" value="10"/>
</dbReference>
<feature type="region of interest" description="Disordered" evidence="11">
    <location>
        <begin position="2033"/>
        <end position="2080"/>
    </location>
</feature>
<feature type="region of interest" description="Disordered" evidence="11">
    <location>
        <begin position="137"/>
        <end position="242"/>
    </location>
</feature>
<dbReference type="PANTHER" id="PTHR18921:SF2">
    <property type="entry name" value="THYROID RECEPTOR-INTERACTING PROTEIN 11"/>
    <property type="match status" value="1"/>
</dbReference>
<feature type="compositionally biased region" description="Polar residues" evidence="11">
    <location>
        <begin position="228"/>
        <end position="240"/>
    </location>
</feature>
<evidence type="ECO:0000256" key="3">
    <source>
        <dbReference type="ARBA" id="ARBA00022512"/>
    </source>
</evidence>
<feature type="coiled-coil region" evidence="10">
    <location>
        <begin position="1640"/>
        <end position="1689"/>
    </location>
</feature>
<dbReference type="CDD" id="cd01951">
    <property type="entry name" value="lectin_L-type"/>
    <property type="match status" value="1"/>
</dbReference>
<feature type="compositionally biased region" description="Polar residues" evidence="11">
    <location>
        <begin position="2035"/>
        <end position="2048"/>
    </location>
</feature>
<feature type="region of interest" description="Disordered" evidence="11">
    <location>
        <begin position="43"/>
        <end position="77"/>
    </location>
</feature>
<keyword evidence="8" id="KW-0572">Peptidoglycan-anchor</keyword>
<dbReference type="InterPro" id="IPR056573">
    <property type="entry name" value="Lectin_L-type_dom"/>
</dbReference>
<keyword evidence="5" id="KW-0732">Signal</keyword>
<evidence type="ECO:0000313" key="13">
    <source>
        <dbReference type="EMBL" id="MEL0537763.1"/>
    </source>
</evidence>
<keyword evidence="14" id="KW-1185">Reference proteome</keyword>
<evidence type="ECO:0000256" key="1">
    <source>
        <dbReference type="ARBA" id="ARBA00004168"/>
    </source>
</evidence>
<dbReference type="PANTHER" id="PTHR18921">
    <property type="entry name" value="MYOSIN HEAVY CHAIN - RELATED"/>
    <property type="match status" value="1"/>
</dbReference>
<keyword evidence="3" id="KW-0134">Cell wall</keyword>
<feature type="compositionally biased region" description="Basic and acidic residues" evidence="11">
    <location>
        <begin position="2055"/>
        <end position="2065"/>
    </location>
</feature>
<dbReference type="Pfam" id="PF18483">
    <property type="entry name" value="Lectin_L-type_dom"/>
    <property type="match status" value="1"/>
</dbReference>
<keyword evidence="6" id="KW-0333">Golgi apparatus</keyword>
<gene>
    <name evidence="13" type="ORF">AADA34_03355</name>
</gene>
<dbReference type="InterPro" id="IPR013783">
    <property type="entry name" value="Ig-like_fold"/>
</dbReference>
<dbReference type="Gene3D" id="2.60.120.200">
    <property type="match status" value="1"/>
</dbReference>
<organism evidence="13 14">
    <name type="scientific">Staphylococcus debuckii</name>
    <dbReference type="NCBI Taxonomy" id="2044912"/>
    <lineage>
        <taxon>Bacteria</taxon>
        <taxon>Bacillati</taxon>
        <taxon>Bacillota</taxon>
        <taxon>Bacilli</taxon>
        <taxon>Bacillales</taxon>
        <taxon>Staphylococcaceae</taxon>
        <taxon>Staphylococcus</taxon>
    </lineage>
</organism>
<feature type="domain" description="Gram-positive cocci surface proteins LPxTG" evidence="12">
    <location>
        <begin position="2072"/>
        <end position="2110"/>
    </location>
</feature>
<feature type="coiled-coil region" evidence="10">
    <location>
        <begin position="1943"/>
        <end position="1970"/>
    </location>
</feature>
<dbReference type="InterPro" id="IPR019931">
    <property type="entry name" value="LPXTG_anchor"/>
</dbReference>
<evidence type="ECO:0000256" key="9">
    <source>
        <dbReference type="ARBA" id="ARBA00032864"/>
    </source>
</evidence>
<evidence type="ECO:0000259" key="12">
    <source>
        <dbReference type="PROSITE" id="PS50847"/>
    </source>
</evidence>
<dbReference type="InterPro" id="IPR015919">
    <property type="entry name" value="Cadherin-like_sf"/>
</dbReference>
<evidence type="ECO:0000256" key="6">
    <source>
        <dbReference type="ARBA" id="ARBA00023034"/>
    </source>
</evidence>
<sequence>MKKLDFLPNLKNKYSIRRFTVGTASILIGSLLFLGHNTETQAAEETDNPTEAEVANETNDNHSSTQETQNVPSETATQLNKDDSANNLKDVQNQALQQVSALQHLSAEQSSSFTNEIKNAVSQASVQAVVEKALAADNQAAQQAENENKQPVKEPETVEEPKNEVKNEATKEVDSKVEQPTENQETKQKSVEAESKVKADNSKTDEVEHQAATPAPEAKENKEVNPVHTENNIASESLATEQKVEKVKAELSAQRSTEEVDEALALIDTEGLTAEEIKAEVTKLLFKRGLAEKEFYSPKAVLPRKEDEPVYSTRAAFDINTDLKDEVVVTKDNFNDYFWTVDDASYDPETGIATLTPNEPSKKGAITLDTKLNVNKDFHFSGEVNLGDKYEGHPKNGEAGGDGISFAFNPGKTHDLGLYGSALGVGGLPFAFGFKLDTYVNNSPKAAEKAGPDPKPFDTKGAFGAFVWADGNGRVTTQPGTGTWKAALLNEPPEDNKFRPFTIGYDGDTKDMTITYAGQTWKQNMKNYFNYTHKDVYALGITASTGGGYNLQQVKINEFTYTASALLAEYFVDQDLQKPIDKPLRTSGDIDSVVDVLDHSAYLQSKGYQLVSKDTSLAPEYNAAASNIKLTNASQFIVYAVKDIQAPEIGEVPAATGELNAPITPIVLDVTDNSGSVASTQVTGLPAGLTFDEKTNTISGTPTALGNNTVTITATDHAGLKTEKTFTFTVADTQKPTIDTVENKTSEAFTPITPIVLSADDNSKVAPTLTVTGLPAGLTFDPATKQITGTPTAEGTSTVTITATDASNNTSTSTFEYTVQPNAALNTLKAAVADAKTVNKDDYTPDSVKALEDKVAEGEALLAHPENGTPEQFNAKAQEIKDAKDALKQKANKDELNKSITAAEALPPLKAGNPLDDAVKNALEKAKEVQANQNADQPAVDKAKTDLDNAVNAKKAADEKEKAEAADAAKAKQDALDALKAELAKVEKLNKDDYTPETVQPLSEKETAGKAVVADADNKSVDEIKEATEALKQAENDLVKKANKDELEKSIAKAEGLGQLDPTDAEDKAVQDALNKAKEVQANQNANQAAVDKAKTDLDNAIKAKENQDAKEKTDAAKAKEDALKELKAELEKVAQINKDDFTPDSVAPLTDKENEGKAIVAAPDAKTTDEIKAATQALKDAEAGLVKRADKGDLEKAIEKANALGQLDSADAEDKAVQDAVAAGQKVKDDADATPEQVAKATKDINDAVAAKERQDALDELNKAIDAAQRIEKADYTAQSVAPLDTAKLAGEKLAADNQATTEQLKEATKLINDAINQLVPDKSELNKIIEVAKGLEPLNNSATDQLLKHALDAAIAVQNNPNATPQEIKEATWNLEDEIGNKLAADAIEALRNAVNKSKALKEENYTPDSFAPLKTATTEGQSILDDPSSADVPTIMDKTKEINQLIDALKEKADKTALEEALDKAVAYENLDDNDAEDKAVHDALIAGQEVEGDLNATPEEVQKATDDLNKAIAAKEHQDALDELNKAIDAANAVVKDNFTPDSVKPLEDAVKAGETVKADAVNKTPEELKAAAKAINDAKDALQAKADKTELDKSITAAEGLGNLDSEDAEDKAVKDALDKAKAVQEDQNVTQAEVDQAKTDLDNAIKAKQDQDAKDSADAAKAKQDALDELKAELAKVEKLNKDDYTPNTVAPLNEKETAGNAVVADADNKSVDEIKEATEALKQTENNLVKKADKEELEKSIQAAEGLGNLNPADAEDKTVKDALDKAKAVQADPNATQAEVDAAKDALDKAVQAKADKDKADAIQAALDALKAELEKAKAVNKDNFTPNSVKPLTEAANAGQAIVDAPKGKTVEEIEKATQALKDALAGLQAKADKAELDKSITAAEGLGNLNSVDTEDKAVKDALDKAKAVQADPNATQAEVDAAKDALNKAVQAKADQDKADAIQAALDALQKAIDRAKTTSTSNCTEQSVKVLEDAVKHGESIIKGAEKASLKEIQNATEAINKAIDELEAKKTTVAPTDKTKTNVENSVTQPASQTNIKHKYHTTKETTKDKANKNKAKVLPNTGQDSTSVDPKYASLMFAIGGLMMFFRKRKNEDKDNTEK</sequence>
<dbReference type="NCBIfam" id="TIGR01167">
    <property type="entry name" value="LPXTG_anchor"/>
    <property type="match status" value="1"/>
</dbReference>
<dbReference type="SUPFAM" id="SSF49313">
    <property type="entry name" value="Cadherin-like"/>
    <property type="match status" value="2"/>
</dbReference>
<name>A0ABU9EZU8_9STAP</name>
<dbReference type="Gene3D" id="3.10.20.320">
    <property type="entry name" value="Putative peptidoglycan bound protein (lpxtg motif)"/>
    <property type="match status" value="1"/>
</dbReference>
<feature type="compositionally biased region" description="Polar residues" evidence="11">
    <location>
        <begin position="56"/>
        <end position="77"/>
    </location>
</feature>
<dbReference type="SMART" id="SM00736">
    <property type="entry name" value="CADG"/>
    <property type="match status" value="1"/>
</dbReference>
<feature type="coiled-coil region" evidence="10">
    <location>
        <begin position="1801"/>
        <end position="1828"/>
    </location>
</feature>
<feature type="coiled-coil region" evidence="10">
    <location>
        <begin position="1714"/>
        <end position="1741"/>
    </location>
</feature>